<feature type="region of interest" description="Disordered" evidence="1">
    <location>
        <begin position="143"/>
        <end position="162"/>
    </location>
</feature>
<name>A0ABS1M4K2_9NOCA</name>
<evidence type="ECO:0000256" key="2">
    <source>
        <dbReference type="SAM" id="Phobius"/>
    </source>
</evidence>
<dbReference type="RefSeq" id="WP_201947775.1">
    <property type="nucleotide sequence ID" value="NZ_JAERRJ010000005.1"/>
</dbReference>
<sequence length="171" mass="17092">MIVGRAEPHRLGQRRRGLLAGLIAIVAVLIGALLNCASTAPLEAGGTAAAFDAQRVFAVVGASNPANPVYTRSAADPNPIDARSAADPVDARSAVSSVRADAPAGCKRGPEPGKPGPATVSASTQRDGIGPALGAVRPADQLAIPLSPPRGSGTPLTQPLPAPHLTTVLLI</sequence>
<evidence type="ECO:0000313" key="3">
    <source>
        <dbReference type="EMBL" id="MBL1075583.1"/>
    </source>
</evidence>
<evidence type="ECO:0000256" key="1">
    <source>
        <dbReference type="SAM" id="MobiDB-lite"/>
    </source>
</evidence>
<keyword evidence="2" id="KW-0812">Transmembrane</keyword>
<evidence type="ECO:0000313" key="4">
    <source>
        <dbReference type="Proteomes" id="UP000602198"/>
    </source>
</evidence>
<accession>A0ABS1M4K2</accession>
<reference evidence="3 4" key="1">
    <citation type="submission" date="2021-01" db="EMBL/GenBank/DDBJ databases">
        <title>WGS of actinomycetes isolated from Thailand.</title>
        <authorList>
            <person name="Thawai C."/>
        </authorList>
    </citation>
    <scope>NUCLEOTIDE SEQUENCE [LARGE SCALE GENOMIC DNA]</scope>
    <source>
        <strain evidence="3 4">LPG 2</strain>
    </source>
</reference>
<dbReference type="EMBL" id="JAERRJ010000005">
    <property type="protein sequence ID" value="MBL1075583.1"/>
    <property type="molecule type" value="Genomic_DNA"/>
</dbReference>
<comment type="caution">
    <text evidence="3">The sequence shown here is derived from an EMBL/GenBank/DDBJ whole genome shotgun (WGS) entry which is preliminary data.</text>
</comment>
<protein>
    <submittedName>
        <fullName evidence="3">Uncharacterized protein</fullName>
    </submittedName>
</protein>
<organism evidence="3 4">
    <name type="scientific">Nocardia acididurans</name>
    <dbReference type="NCBI Taxonomy" id="2802282"/>
    <lineage>
        <taxon>Bacteria</taxon>
        <taxon>Bacillati</taxon>
        <taxon>Actinomycetota</taxon>
        <taxon>Actinomycetes</taxon>
        <taxon>Mycobacteriales</taxon>
        <taxon>Nocardiaceae</taxon>
        <taxon>Nocardia</taxon>
    </lineage>
</organism>
<dbReference type="Proteomes" id="UP000602198">
    <property type="component" value="Unassembled WGS sequence"/>
</dbReference>
<feature type="compositionally biased region" description="Low complexity" evidence="1">
    <location>
        <begin position="81"/>
        <end position="104"/>
    </location>
</feature>
<feature type="region of interest" description="Disordered" evidence="1">
    <location>
        <begin position="70"/>
        <end position="133"/>
    </location>
</feature>
<feature type="transmembrane region" description="Helical" evidence="2">
    <location>
        <begin position="17"/>
        <end position="34"/>
    </location>
</feature>
<keyword evidence="2" id="KW-1133">Transmembrane helix</keyword>
<keyword evidence="2" id="KW-0472">Membrane</keyword>
<proteinExistence type="predicted"/>
<keyword evidence="4" id="KW-1185">Reference proteome</keyword>
<gene>
    <name evidence="3" type="ORF">JK358_14380</name>
</gene>